<dbReference type="Proteomes" id="UP001614394">
    <property type="component" value="Unassembled WGS sequence"/>
</dbReference>
<gene>
    <name evidence="2" type="ORF">ACIGXA_02855</name>
</gene>
<accession>A0ABW8C0T9</accession>
<evidence type="ECO:0000313" key="2">
    <source>
        <dbReference type="EMBL" id="MFI9099437.1"/>
    </source>
</evidence>
<proteinExistence type="predicted"/>
<evidence type="ECO:0000256" key="1">
    <source>
        <dbReference type="SAM" id="MobiDB-lite"/>
    </source>
</evidence>
<dbReference type="EMBL" id="JBITYG010000001">
    <property type="protein sequence ID" value="MFI9099437.1"/>
    <property type="molecule type" value="Genomic_DNA"/>
</dbReference>
<keyword evidence="3" id="KW-1185">Reference proteome</keyword>
<reference evidence="2 3" key="1">
    <citation type="submission" date="2024-10" db="EMBL/GenBank/DDBJ databases">
        <title>The Natural Products Discovery Center: Release of the First 8490 Sequenced Strains for Exploring Actinobacteria Biosynthetic Diversity.</title>
        <authorList>
            <person name="Kalkreuter E."/>
            <person name="Kautsar S.A."/>
            <person name="Yang D."/>
            <person name="Bader C.D."/>
            <person name="Teijaro C.N."/>
            <person name="Fluegel L."/>
            <person name="Davis C.M."/>
            <person name="Simpson J.R."/>
            <person name="Lauterbach L."/>
            <person name="Steele A.D."/>
            <person name="Gui C."/>
            <person name="Meng S."/>
            <person name="Li G."/>
            <person name="Viehrig K."/>
            <person name="Ye F."/>
            <person name="Su P."/>
            <person name="Kiefer A.F."/>
            <person name="Nichols A."/>
            <person name="Cepeda A.J."/>
            <person name="Yan W."/>
            <person name="Fan B."/>
            <person name="Jiang Y."/>
            <person name="Adhikari A."/>
            <person name="Zheng C.-J."/>
            <person name="Schuster L."/>
            <person name="Cowan T.M."/>
            <person name="Smanski M.J."/>
            <person name="Chevrette M.G."/>
            <person name="De Carvalho L.P.S."/>
            <person name="Shen B."/>
        </authorList>
    </citation>
    <scope>NUCLEOTIDE SEQUENCE [LARGE SCALE GENOMIC DNA]</scope>
    <source>
        <strain evidence="2 3">NPDC053399</strain>
    </source>
</reference>
<feature type="region of interest" description="Disordered" evidence="1">
    <location>
        <begin position="1"/>
        <end position="78"/>
    </location>
</feature>
<protein>
    <submittedName>
        <fullName evidence="2">Uncharacterized protein</fullName>
    </submittedName>
</protein>
<comment type="caution">
    <text evidence="2">The sequence shown here is derived from an EMBL/GenBank/DDBJ whole genome shotgun (WGS) entry which is preliminary data.</text>
</comment>
<sequence>MSDEIQISEDEFEAAADDPAIEMDIETPEADAAEQHTDVVQRHDAPAGEDSDSPVASADPADVAEQRRVVNLDEEDYR</sequence>
<organism evidence="2 3">
    <name type="scientific">Streptomyces fildesensis</name>
    <dbReference type="NCBI Taxonomy" id="375757"/>
    <lineage>
        <taxon>Bacteria</taxon>
        <taxon>Bacillati</taxon>
        <taxon>Actinomycetota</taxon>
        <taxon>Actinomycetes</taxon>
        <taxon>Kitasatosporales</taxon>
        <taxon>Streptomycetaceae</taxon>
        <taxon>Streptomyces</taxon>
    </lineage>
</organism>
<feature type="compositionally biased region" description="Basic and acidic residues" evidence="1">
    <location>
        <begin position="33"/>
        <end position="46"/>
    </location>
</feature>
<evidence type="ECO:0000313" key="3">
    <source>
        <dbReference type="Proteomes" id="UP001614394"/>
    </source>
</evidence>
<name>A0ABW8C0T9_9ACTN</name>
<feature type="compositionally biased region" description="Acidic residues" evidence="1">
    <location>
        <begin position="1"/>
        <end position="32"/>
    </location>
</feature>
<dbReference type="RefSeq" id="WP_399643801.1">
    <property type="nucleotide sequence ID" value="NZ_JBITYG010000001.1"/>
</dbReference>